<dbReference type="EMBL" id="JABBCP010000008">
    <property type="protein sequence ID" value="NMF56442.1"/>
    <property type="molecule type" value="Genomic_DNA"/>
</dbReference>
<dbReference type="NCBIfam" id="NF037970">
    <property type="entry name" value="vanZ_1"/>
    <property type="match status" value="1"/>
</dbReference>
<feature type="domain" description="VanZ-like" evidence="1">
    <location>
        <begin position="38"/>
        <end position="125"/>
    </location>
</feature>
<dbReference type="Proteomes" id="UP000546970">
    <property type="component" value="Unassembled WGS sequence"/>
</dbReference>
<organism evidence="2 3">
    <name type="scientific">Collinsella acetigenes</name>
    <dbReference type="NCBI Taxonomy" id="2713419"/>
    <lineage>
        <taxon>Bacteria</taxon>
        <taxon>Bacillati</taxon>
        <taxon>Actinomycetota</taxon>
        <taxon>Coriobacteriia</taxon>
        <taxon>Coriobacteriales</taxon>
        <taxon>Coriobacteriaceae</taxon>
        <taxon>Collinsella</taxon>
    </lineage>
</organism>
<accession>A0A7X9UDV7</accession>
<evidence type="ECO:0000313" key="2">
    <source>
        <dbReference type="EMBL" id="NMF56442.1"/>
    </source>
</evidence>
<dbReference type="Pfam" id="PF04892">
    <property type="entry name" value="VanZ"/>
    <property type="match status" value="1"/>
</dbReference>
<keyword evidence="3" id="KW-1185">Reference proteome</keyword>
<evidence type="ECO:0000259" key="1">
    <source>
        <dbReference type="Pfam" id="PF04892"/>
    </source>
</evidence>
<dbReference type="InterPro" id="IPR006976">
    <property type="entry name" value="VanZ-like"/>
</dbReference>
<proteinExistence type="predicted"/>
<sequence>MTLFIWGNSLVPGTGSSHLSLSVVSMARSWLSGMGLPSAWLTNLLVRKMAHFSEYALLSILVHNAISTGPELSIRRFAMGCVAPVMVACVDETIQRFVPGRCGTPVDVLIDCCGAAFGILVCHVMGRVLRRRKIEHE</sequence>
<evidence type="ECO:0000313" key="3">
    <source>
        <dbReference type="Proteomes" id="UP000546970"/>
    </source>
</evidence>
<name>A0A7X9UDV7_9ACTN</name>
<protein>
    <submittedName>
        <fullName evidence="2">VanZ family protein</fullName>
    </submittedName>
</protein>
<gene>
    <name evidence="2" type="ORF">HF320_08920</name>
</gene>
<reference evidence="2 3" key="1">
    <citation type="submission" date="2020-04" db="EMBL/GenBank/DDBJ databases">
        <title>Collinsella sp. KGMB02528 nov., an anaerobic actinobacterium isolated from human feces.</title>
        <authorList>
            <person name="Han K.-I."/>
            <person name="Eom M.K."/>
            <person name="Kim J.-S."/>
            <person name="Lee K.C."/>
            <person name="Suh M.K."/>
            <person name="Park S.-H."/>
            <person name="Lee J.H."/>
            <person name="Kang S.W."/>
            <person name="Park J.-E."/>
            <person name="Oh B.S."/>
            <person name="Yu S.Y."/>
            <person name="Choi S.-H."/>
            <person name="Lee D.H."/>
            <person name="Yoon H."/>
            <person name="Kim B.-Y."/>
            <person name="Lee J.H."/>
            <person name="Lee J.-S."/>
        </authorList>
    </citation>
    <scope>NUCLEOTIDE SEQUENCE [LARGE SCALE GENOMIC DNA]</scope>
    <source>
        <strain evidence="2 3">KGMB02528</strain>
    </source>
</reference>
<dbReference type="AlphaFoldDB" id="A0A7X9UDV7"/>
<comment type="caution">
    <text evidence="2">The sequence shown here is derived from an EMBL/GenBank/DDBJ whole genome shotgun (WGS) entry which is preliminary data.</text>
</comment>